<comment type="caution">
    <text evidence="1">The sequence shown here is derived from an EMBL/GenBank/DDBJ whole genome shotgun (WGS) entry which is preliminary data.</text>
</comment>
<sequence length="41" mass="4782">MGESFIAANLMKLRLVDEMEEEIELRKQMNVAELNDLDEIT</sequence>
<dbReference type="EMBL" id="JBCGBO010000005">
    <property type="protein sequence ID" value="KAK9200849.1"/>
    <property type="molecule type" value="Genomic_DNA"/>
</dbReference>
<name>A0AAP0MA56_9ROSI</name>
<dbReference type="Proteomes" id="UP001428341">
    <property type="component" value="Unassembled WGS sequence"/>
</dbReference>
<proteinExistence type="predicted"/>
<organism evidence="1 2">
    <name type="scientific">Citrus x changshan-huyou</name>
    <dbReference type="NCBI Taxonomy" id="2935761"/>
    <lineage>
        <taxon>Eukaryota</taxon>
        <taxon>Viridiplantae</taxon>
        <taxon>Streptophyta</taxon>
        <taxon>Embryophyta</taxon>
        <taxon>Tracheophyta</taxon>
        <taxon>Spermatophyta</taxon>
        <taxon>Magnoliopsida</taxon>
        <taxon>eudicotyledons</taxon>
        <taxon>Gunneridae</taxon>
        <taxon>Pentapetalae</taxon>
        <taxon>rosids</taxon>
        <taxon>malvids</taxon>
        <taxon>Sapindales</taxon>
        <taxon>Rutaceae</taxon>
        <taxon>Aurantioideae</taxon>
        <taxon>Citrus</taxon>
    </lineage>
</organism>
<keyword evidence="2" id="KW-1185">Reference proteome</keyword>
<gene>
    <name evidence="1" type="ORF">WN944_016048</name>
</gene>
<evidence type="ECO:0000313" key="2">
    <source>
        <dbReference type="Proteomes" id="UP001428341"/>
    </source>
</evidence>
<dbReference type="AlphaFoldDB" id="A0AAP0MA56"/>
<evidence type="ECO:0000313" key="1">
    <source>
        <dbReference type="EMBL" id="KAK9200849.1"/>
    </source>
</evidence>
<reference evidence="1 2" key="1">
    <citation type="submission" date="2024-05" db="EMBL/GenBank/DDBJ databases">
        <title>Haplotype-resolved chromosome-level genome assembly of Huyou (Citrus changshanensis).</title>
        <authorList>
            <person name="Miao C."/>
            <person name="Chen W."/>
            <person name="Wu Y."/>
            <person name="Wang L."/>
            <person name="Zhao S."/>
            <person name="Grierson D."/>
            <person name="Xu C."/>
            <person name="Chen K."/>
        </authorList>
    </citation>
    <scope>NUCLEOTIDE SEQUENCE [LARGE SCALE GENOMIC DNA]</scope>
    <source>
        <strain evidence="1">01-14</strain>
        <tissue evidence="1">Leaf</tissue>
    </source>
</reference>
<protein>
    <submittedName>
        <fullName evidence="1">Uncharacterized protein</fullName>
    </submittedName>
</protein>
<accession>A0AAP0MA56</accession>